<dbReference type="Pfam" id="PF01522">
    <property type="entry name" value="Polysacc_deac_1"/>
    <property type="match status" value="1"/>
</dbReference>
<feature type="transmembrane region" description="Helical" evidence="1">
    <location>
        <begin position="6"/>
        <end position="23"/>
    </location>
</feature>
<evidence type="ECO:0000313" key="4">
    <source>
        <dbReference type="Proteomes" id="UP000036756"/>
    </source>
</evidence>
<feature type="domain" description="NodB homology" evidence="2">
    <location>
        <begin position="46"/>
        <end position="224"/>
    </location>
</feature>
<comment type="caution">
    <text evidence="3">The sequence shown here is derived from an EMBL/GenBank/DDBJ whole genome shotgun (WGS) entry which is preliminary data.</text>
</comment>
<evidence type="ECO:0000313" key="3">
    <source>
        <dbReference type="EMBL" id="KMT21970.1"/>
    </source>
</evidence>
<dbReference type="EC" id="3.5.1.41" evidence="3"/>
<keyword evidence="1" id="KW-1133">Transmembrane helix</keyword>
<reference evidence="3 4" key="1">
    <citation type="submission" date="2015-06" db="EMBL/GenBank/DDBJ databases">
        <title>Draft genome sequence of the purine-degrading Clostridium cylindrosporum HC-1 (DSM 605).</title>
        <authorList>
            <person name="Poehlein A."/>
            <person name="Schiel-Bengelsdorf B."/>
            <person name="Bengelsdorf F."/>
            <person name="Daniel R."/>
            <person name="Duerre P."/>
        </authorList>
    </citation>
    <scope>NUCLEOTIDE SEQUENCE [LARGE SCALE GENOMIC DNA]</scope>
    <source>
        <strain evidence="3 4">DSM 605</strain>
    </source>
</reference>
<accession>A0A0J8D7D2</accession>
<evidence type="ECO:0000256" key="1">
    <source>
        <dbReference type="SAM" id="Phobius"/>
    </source>
</evidence>
<keyword evidence="4" id="KW-1185">Reference proteome</keyword>
<dbReference type="InterPro" id="IPR011330">
    <property type="entry name" value="Glyco_hydro/deAcase_b/a-brl"/>
</dbReference>
<dbReference type="InterPro" id="IPR002509">
    <property type="entry name" value="NODB_dom"/>
</dbReference>
<dbReference type="PANTHER" id="PTHR10587:SF125">
    <property type="entry name" value="POLYSACCHARIDE DEACETYLASE YHEN-RELATED"/>
    <property type="match status" value="1"/>
</dbReference>
<keyword evidence="3" id="KW-0378">Hydrolase</keyword>
<organism evidence="3 4">
    <name type="scientific">Clostridium cylindrosporum DSM 605</name>
    <dbReference type="NCBI Taxonomy" id="1121307"/>
    <lineage>
        <taxon>Bacteria</taxon>
        <taxon>Bacillati</taxon>
        <taxon>Bacillota</taxon>
        <taxon>Clostridia</taxon>
        <taxon>Eubacteriales</taxon>
        <taxon>Clostridiaceae</taxon>
        <taxon>Clostridium</taxon>
    </lineage>
</organism>
<protein>
    <submittedName>
        <fullName evidence="3">Peptidoglycan-N-acetylmuramic acid deacetylase PdaC</fullName>
        <ecNumber evidence="3">3.5.1.41</ecNumber>
    </submittedName>
</protein>
<keyword evidence="1" id="KW-0472">Membrane</keyword>
<gene>
    <name evidence="3" type="primary">pdaC</name>
    <name evidence="3" type="ORF">CLCY_3c02410</name>
</gene>
<proteinExistence type="predicted"/>
<dbReference type="STRING" id="1121307.CLCY_3c02410"/>
<dbReference type="OrthoDB" id="9806342at2"/>
<evidence type="ECO:0000259" key="2">
    <source>
        <dbReference type="PROSITE" id="PS51677"/>
    </source>
</evidence>
<dbReference type="GO" id="GO:0004099">
    <property type="term" value="F:chitin deacetylase activity"/>
    <property type="evidence" value="ECO:0007669"/>
    <property type="project" value="UniProtKB-EC"/>
</dbReference>
<dbReference type="SUPFAM" id="SSF88713">
    <property type="entry name" value="Glycoside hydrolase/deacetylase"/>
    <property type="match status" value="1"/>
</dbReference>
<dbReference type="RefSeq" id="WP_048570609.1">
    <property type="nucleotide sequence ID" value="NZ_LFVU01000026.1"/>
</dbReference>
<dbReference type="GO" id="GO:0005975">
    <property type="term" value="P:carbohydrate metabolic process"/>
    <property type="evidence" value="ECO:0007669"/>
    <property type="project" value="InterPro"/>
</dbReference>
<name>A0A0J8D7D2_CLOCY</name>
<dbReference type="Proteomes" id="UP000036756">
    <property type="component" value="Unassembled WGS sequence"/>
</dbReference>
<dbReference type="Gene3D" id="3.20.20.370">
    <property type="entry name" value="Glycoside hydrolase/deacetylase"/>
    <property type="match status" value="1"/>
</dbReference>
<dbReference type="PANTHER" id="PTHR10587">
    <property type="entry name" value="GLYCOSYL TRANSFERASE-RELATED"/>
    <property type="match status" value="1"/>
</dbReference>
<dbReference type="InterPro" id="IPR050248">
    <property type="entry name" value="Polysacc_deacetylase_ArnD"/>
</dbReference>
<dbReference type="PROSITE" id="PS51677">
    <property type="entry name" value="NODB"/>
    <property type="match status" value="1"/>
</dbReference>
<keyword evidence="1" id="KW-0812">Transmembrane</keyword>
<dbReference type="AlphaFoldDB" id="A0A0J8D7D2"/>
<dbReference type="EMBL" id="LFVU01000026">
    <property type="protein sequence ID" value="KMT21970.1"/>
    <property type="molecule type" value="Genomic_DNA"/>
</dbReference>
<dbReference type="PATRIC" id="fig|1121307.3.peg.1594"/>
<sequence length="240" mass="27671">MKKKLIFIGIGIIILFLVLLGTYKLMASREYQLFGGLTNSVKTDQKVVALTFDDGPTKNVDKILPLLDKYKAKVTFFLIGREVEENPKEAKKIIDAGHQVGNHTYSHNRMVFKTPSYIKKEVNKTDRLIKSQGYKGKIDFRPPNGKKLIGLPYYLHKRNKDTIMWNMEPDTYYSNASDKIKYVKDNVKPGSIILMHPMYDKTNEEFKAIEGVLKELSKEGYKFITVDELQKLEVNKSLKQ</sequence>